<dbReference type="SUPFAM" id="SSF55785">
    <property type="entry name" value="PYP-like sensor domain (PAS domain)"/>
    <property type="match status" value="1"/>
</dbReference>
<dbReference type="InterPro" id="IPR000160">
    <property type="entry name" value="GGDEF_dom"/>
</dbReference>
<evidence type="ECO:0000259" key="3">
    <source>
        <dbReference type="PROSITE" id="PS50887"/>
    </source>
</evidence>
<evidence type="ECO:0000256" key="1">
    <source>
        <dbReference type="SAM" id="MobiDB-lite"/>
    </source>
</evidence>
<keyword evidence="5" id="KW-1185">Reference proteome</keyword>
<evidence type="ECO:0000313" key="4">
    <source>
        <dbReference type="EMBL" id="GGM36976.1"/>
    </source>
</evidence>
<dbReference type="GO" id="GO:1902201">
    <property type="term" value="P:negative regulation of bacterial-type flagellum-dependent cell motility"/>
    <property type="evidence" value="ECO:0007669"/>
    <property type="project" value="TreeGrafter"/>
</dbReference>
<dbReference type="Pfam" id="PF00990">
    <property type="entry name" value="GGDEF"/>
    <property type="match status" value="1"/>
</dbReference>
<evidence type="ECO:0000259" key="2">
    <source>
        <dbReference type="PROSITE" id="PS50112"/>
    </source>
</evidence>
<dbReference type="GO" id="GO:0005886">
    <property type="term" value="C:plasma membrane"/>
    <property type="evidence" value="ECO:0007669"/>
    <property type="project" value="TreeGrafter"/>
</dbReference>
<dbReference type="PANTHER" id="PTHR45138">
    <property type="entry name" value="REGULATORY COMPONENTS OF SENSORY TRANSDUCTION SYSTEM"/>
    <property type="match status" value="1"/>
</dbReference>
<dbReference type="EMBL" id="BMQG01000003">
    <property type="protein sequence ID" value="GGM36976.1"/>
    <property type="molecule type" value="Genomic_DNA"/>
</dbReference>
<name>A0A8H9L6S4_9DEIO</name>
<reference evidence="5" key="1">
    <citation type="journal article" date="2019" name="Int. J. Syst. Evol. Microbiol.">
        <title>The Global Catalogue of Microorganisms (GCM) 10K type strain sequencing project: providing services to taxonomists for standard genome sequencing and annotation.</title>
        <authorList>
            <consortium name="The Broad Institute Genomics Platform"/>
            <consortium name="The Broad Institute Genome Sequencing Center for Infectious Disease"/>
            <person name="Wu L."/>
            <person name="Ma J."/>
        </authorList>
    </citation>
    <scope>NUCLEOTIDE SEQUENCE [LARGE SCALE GENOMIC DNA]</scope>
    <source>
        <strain evidence="5">JCM 31047</strain>
    </source>
</reference>
<feature type="compositionally biased region" description="Pro residues" evidence="1">
    <location>
        <begin position="64"/>
        <end position="75"/>
    </location>
</feature>
<dbReference type="PROSITE" id="PS50887">
    <property type="entry name" value="GGDEF"/>
    <property type="match status" value="1"/>
</dbReference>
<evidence type="ECO:0000313" key="5">
    <source>
        <dbReference type="Proteomes" id="UP000600547"/>
    </source>
</evidence>
<dbReference type="InterPro" id="IPR035965">
    <property type="entry name" value="PAS-like_dom_sf"/>
</dbReference>
<dbReference type="InterPro" id="IPR029787">
    <property type="entry name" value="Nucleotide_cyclase"/>
</dbReference>
<protein>
    <recommendedName>
        <fullName evidence="6">Diguanylate cyclase</fullName>
    </recommendedName>
</protein>
<dbReference type="PANTHER" id="PTHR45138:SF9">
    <property type="entry name" value="DIGUANYLATE CYCLASE DGCM-RELATED"/>
    <property type="match status" value="1"/>
</dbReference>
<gene>
    <name evidence="4" type="ORF">GCM10008956_11840</name>
</gene>
<sequence>MCGLIAPALRVTHLALILAGEDGGQAAVTLGWSPHTLSTLTADELARPFEWSAGRRTGPSGDDPGPPPALRTPPGPWALLAGVPLATPPGHPPGLLVVGRQSGRRYWTGEQRALLSSGAQQLSQVLAHHAAQPQRAQRALRAARGRLTRAAHEARVFRAIADLAAQALNGQDVLGDAARLAAELIGVDWSGVQATPTDPLQGAWPAHAAAWVVPAVPRPAHGSTGTLDGTAGWTLADGRPAAVAWTDVPGHPARLVFLRLGAAARWTAADRRRLSELTWALRHLLSFAAQRTALSGLEGQLRFALSSIPMLLWVTDPDDRLTVVEGSALRRLGAQPEQLLGRSLVSLVGDVLTLPPGHPVGAEQRRSVTLAERVYDVHQVPLPRGGQLGVAFDVTELTASRTAAREAQQHAETLLELTRTLPVSGQLSTLSAQALDVLLPALRGSWLVFWTHDAPRQLVVPLVTRGDVPPGILAVQARGFSAADRYMARLLAGETLQLDAGHLPGPVREAGLQAALLIPFTAGRDSYVLGAYRRDAGTWSAQERDLLTVATRVLQVNLERRDTVEQLRQAATTDPLTGLGNRRAFEADIGAALRDESAAWTLVTLDVDGLKLVNDRDGHARGDELLRAVGRALRGALRDGDTSYRVGGDEFCLLLRGTQSDAAQRLTQALLAVRDAGFPGAGASVGVAYAPAEGRHAETLWQLADERMYGEKTRRRHR</sequence>
<dbReference type="InterPro" id="IPR050469">
    <property type="entry name" value="Diguanylate_Cyclase"/>
</dbReference>
<dbReference type="GO" id="GO:0052621">
    <property type="term" value="F:diguanylate cyclase activity"/>
    <property type="evidence" value="ECO:0007669"/>
    <property type="project" value="TreeGrafter"/>
</dbReference>
<dbReference type="SMART" id="SM00267">
    <property type="entry name" value="GGDEF"/>
    <property type="match status" value="1"/>
</dbReference>
<dbReference type="PROSITE" id="PS50112">
    <property type="entry name" value="PAS"/>
    <property type="match status" value="1"/>
</dbReference>
<accession>A0A8H9L6S4</accession>
<proteinExistence type="predicted"/>
<feature type="region of interest" description="Disordered" evidence="1">
    <location>
        <begin position="52"/>
        <end position="75"/>
    </location>
</feature>
<dbReference type="Gene3D" id="3.30.70.270">
    <property type="match status" value="1"/>
</dbReference>
<dbReference type="CDD" id="cd01949">
    <property type="entry name" value="GGDEF"/>
    <property type="match status" value="1"/>
</dbReference>
<dbReference type="NCBIfam" id="TIGR00254">
    <property type="entry name" value="GGDEF"/>
    <property type="match status" value="1"/>
</dbReference>
<feature type="domain" description="PAS" evidence="2">
    <location>
        <begin position="297"/>
        <end position="345"/>
    </location>
</feature>
<feature type="domain" description="GGDEF" evidence="3">
    <location>
        <begin position="598"/>
        <end position="718"/>
    </location>
</feature>
<evidence type="ECO:0008006" key="6">
    <source>
        <dbReference type="Google" id="ProtNLM"/>
    </source>
</evidence>
<dbReference type="GO" id="GO:0043709">
    <property type="term" value="P:cell adhesion involved in single-species biofilm formation"/>
    <property type="evidence" value="ECO:0007669"/>
    <property type="project" value="TreeGrafter"/>
</dbReference>
<dbReference type="AlphaFoldDB" id="A0A8H9L6S4"/>
<comment type="caution">
    <text evidence="4">The sequence shown here is derived from an EMBL/GenBank/DDBJ whole genome shotgun (WGS) entry which is preliminary data.</text>
</comment>
<dbReference type="CDD" id="cd00130">
    <property type="entry name" value="PAS"/>
    <property type="match status" value="1"/>
</dbReference>
<dbReference type="Proteomes" id="UP000600547">
    <property type="component" value="Unassembled WGS sequence"/>
</dbReference>
<dbReference type="InterPro" id="IPR043128">
    <property type="entry name" value="Rev_trsase/Diguanyl_cyclase"/>
</dbReference>
<dbReference type="Gene3D" id="3.30.450.20">
    <property type="entry name" value="PAS domain"/>
    <property type="match status" value="1"/>
</dbReference>
<dbReference type="SUPFAM" id="SSF55781">
    <property type="entry name" value="GAF domain-like"/>
    <property type="match status" value="2"/>
</dbReference>
<organism evidence="4 5">
    <name type="scientific">Deinococcus arenae</name>
    <dbReference type="NCBI Taxonomy" id="1452751"/>
    <lineage>
        <taxon>Bacteria</taxon>
        <taxon>Thermotogati</taxon>
        <taxon>Deinococcota</taxon>
        <taxon>Deinococci</taxon>
        <taxon>Deinococcales</taxon>
        <taxon>Deinococcaceae</taxon>
        <taxon>Deinococcus</taxon>
    </lineage>
</organism>
<dbReference type="InterPro" id="IPR000014">
    <property type="entry name" value="PAS"/>
</dbReference>
<dbReference type="SUPFAM" id="SSF55073">
    <property type="entry name" value="Nucleotide cyclase"/>
    <property type="match status" value="1"/>
</dbReference>